<gene>
    <name evidence="1" type="ORF">G314FT_13140</name>
</gene>
<organism evidence="1 2">
    <name type="scientific">Vagococcus luciliae</name>
    <dbReference type="NCBI Taxonomy" id="2920380"/>
    <lineage>
        <taxon>Bacteria</taxon>
        <taxon>Bacillati</taxon>
        <taxon>Bacillota</taxon>
        <taxon>Bacilli</taxon>
        <taxon>Lactobacillales</taxon>
        <taxon>Enterococcaceae</taxon>
        <taxon>Vagococcus</taxon>
    </lineage>
</organism>
<dbReference type="RefSeq" id="WP_257699635.1">
    <property type="nucleotide sequence ID" value="NZ_CP102451.1"/>
</dbReference>
<keyword evidence="2" id="KW-1185">Reference proteome</keyword>
<evidence type="ECO:0000313" key="2">
    <source>
        <dbReference type="Proteomes" id="UP001058273"/>
    </source>
</evidence>
<sequence>MQKKTYKLIYKYDDVSSVLDRVIEEKVRSIFYGNPVEFFTKEKCKLECKTYFENYDNEIKNFYTEIVARRNIIIHNQSRVDSKFIKEVPTTLYKKGNKIVLSENYLRGTIALLIGLGAGTANCFISNVLGETIGGKLKEGLNSFERSNREDWFSRLLEN</sequence>
<reference evidence="1" key="2">
    <citation type="submission" date="2022-08" db="EMBL/GenBank/DDBJ databases">
        <authorList>
            <person name="Poehlein A."/>
            <person name="Guzman J."/>
            <person name="Daniel R."/>
            <person name="Vilcinskas A."/>
        </authorList>
    </citation>
    <scope>NUCLEOTIDE SEQUENCE</scope>
    <source>
        <strain evidence="1">G314FT</strain>
    </source>
</reference>
<evidence type="ECO:0000313" key="1">
    <source>
        <dbReference type="EMBL" id="UUV99154.1"/>
    </source>
</evidence>
<dbReference type="Proteomes" id="UP001058273">
    <property type="component" value="Chromosome"/>
</dbReference>
<evidence type="ECO:0008006" key="3">
    <source>
        <dbReference type="Google" id="ProtNLM"/>
    </source>
</evidence>
<protein>
    <recommendedName>
        <fullName evidence="3">ApeA N-terminal domain-containing protein</fullName>
    </recommendedName>
</protein>
<dbReference type="EMBL" id="CP102451">
    <property type="protein sequence ID" value="UUV99154.1"/>
    <property type="molecule type" value="Genomic_DNA"/>
</dbReference>
<name>A0ABY5NZR3_9ENTE</name>
<reference evidence="1" key="1">
    <citation type="submission" date="2022-08" db="EMBL/GenBank/DDBJ databases">
        <title>Genome sequence of Vagococcus luciliae DSM 112651.</title>
        <authorList>
            <person name="Juan G."/>
            <person name="Anja P."/>
            <person name="Rolf D."/>
            <person name="Kampfer P."/>
            <person name="Vilcinskas A."/>
        </authorList>
    </citation>
    <scope>NUCLEOTIDE SEQUENCE</scope>
    <source>
        <strain evidence="1">G314FT</strain>
    </source>
</reference>
<accession>A0ABY5NZR3</accession>
<proteinExistence type="predicted"/>